<evidence type="ECO:0000256" key="1">
    <source>
        <dbReference type="SAM" id="Coils"/>
    </source>
</evidence>
<sequence>MQATNLVLGGDAFDSSNDVSGLDTWSDSGSSTPTGTFYSTATSKSRMMASLDPPVRATARGDVIPVRQPKSSGPQGLRTARSGLQRSLAAFTELKAGEDDYLVAALSQRKKALAYLNKLDCRRMNITAELSNLADDQEEPLAKELRELGAQHESLGQEIRELEARLVGMRNRHKWLGRKMEDVHHRREAGLSGYRGALKEVEGEITSLLRRPPIDPLDAEVVKVIGQSQPATTGGVTEVLGGEEFLRMIPTRRTLSMAKDWWEAEVVFLQKRKAQVDKDRDALNQGAALWQETTHLVTKFEADLRQSLDGSLASKGKRTPRAQHEAVDCMLSRMDKVIVELGDYLRTAEQKNWNLLICAIGAELEAFRKAEQLLRDSLPPAAKRAVGEVDEPWASSDDLSEAAEKAGARSSPPDSRCGESDNEVPAGLLVSRGEEEQESPAPSEPSTASFRRDSDNEVPPEFLAEHSNEGASD</sequence>
<feature type="compositionally biased region" description="Basic and acidic residues" evidence="2">
    <location>
        <begin position="463"/>
        <end position="473"/>
    </location>
</feature>
<accession>A0A4R8PYT7</accession>
<proteinExistence type="predicted"/>
<dbReference type="AlphaFoldDB" id="A0A4R8PYT7"/>
<comment type="caution">
    <text evidence="3">The sequence shown here is derived from an EMBL/GenBank/DDBJ whole genome shotgun (WGS) entry which is preliminary data.</text>
</comment>
<evidence type="ECO:0000313" key="4">
    <source>
        <dbReference type="Proteomes" id="UP000295083"/>
    </source>
</evidence>
<gene>
    <name evidence="3" type="primary">ATG28</name>
    <name evidence="3" type="ORF">C8035_v005626</name>
</gene>
<name>A0A4R8PYT7_9PEZI</name>
<reference evidence="3 4" key="1">
    <citation type="submission" date="2018-11" db="EMBL/GenBank/DDBJ databases">
        <title>Genome sequence and assembly of Colletotrichum spinosum.</title>
        <authorList>
            <person name="Gan P."/>
            <person name="Shirasu K."/>
        </authorList>
    </citation>
    <scope>NUCLEOTIDE SEQUENCE [LARGE SCALE GENOMIC DNA]</scope>
    <source>
        <strain evidence="3 4">CBS 515.97</strain>
    </source>
</reference>
<feature type="coiled-coil region" evidence="1">
    <location>
        <begin position="145"/>
        <end position="172"/>
    </location>
</feature>
<evidence type="ECO:0000313" key="3">
    <source>
        <dbReference type="EMBL" id="TDZ29496.1"/>
    </source>
</evidence>
<organism evidence="3 4">
    <name type="scientific">Colletotrichum spinosum</name>
    <dbReference type="NCBI Taxonomy" id="1347390"/>
    <lineage>
        <taxon>Eukaryota</taxon>
        <taxon>Fungi</taxon>
        <taxon>Dikarya</taxon>
        <taxon>Ascomycota</taxon>
        <taxon>Pezizomycotina</taxon>
        <taxon>Sordariomycetes</taxon>
        <taxon>Hypocreomycetidae</taxon>
        <taxon>Glomerellales</taxon>
        <taxon>Glomerellaceae</taxon>
        <taxon>Colletotrichum</taxon>
        <taxon>Colletotrichum orbiculare species complex</taxon>
    </lineage>
</organism>
<evidence type="ECO:0000256" key="2">
    <source>
        <dbReference type="SAM" id="MobiDB-lite"/>
    </source>
</evidence>
<protein>
    <submittedName>
        <fullName evidence="3">Autophagy-related protein 28</fullName>
    </submittedName>
</protein>
<keyword evidence="4" id="KW-1185">Reference proteome</keyword>
<dbReference type="Proteomes" id="UP000295083">
    <property type="component" value="Unassembled WGS sequence"/>
</dbReference>
<feature type="region of interest" description="Disordered" evidence="2">
    <location>
        <begin position="385"/>
        <end position="473"/>
    </location>
</feature>
<dbReference type="EMBL" id="QAPG01000249">
    <property type="protein sequence ID" value="TDZ29496.1"/>
    <property type="molecule type" value="Genomic_DNA"/>
</dbReference>
<keyword evidence="1" id="KW-0175">Coiled coil</keyword>